<feature type="signal peptide" evidence="1">
    <location>
        <begin position="1"/>
        <end position="20"/>
    </location>
</feature>
<keyword evidence="1" id="KW-0732">Signal</keyword>
<feature type="chain" id="PRO_5023116223" description="Tetratricopeptide repeat protein" evidence="1">
    <location>
        <begin position="21"/>
        <end position="401"/>
    </location>
</feature>
<accession>A0A5A8F7X8</accession>
<dbReference type="Proteomes" id="UP000322876">
    <property type="component" value="Unassembled WGS sequence"/>
</dbReference>
<dbReference type="OrthoDB" id="9786696at2"/>
<comment type="caution">
    <text evidence="2">The sequence shown here is derived from an EMBL/GenBank/DDBJ whole genome shotgun (WGS) entry which is preliminary data.</text>
</comment>
<reference evidence="2 3" key="1">
    <citation type="submission" date="2019-06" db="EMBL/GenBank/DDBJ databases">
        <title>Genomic insights into carbon and energy metabolism of Deferribacter autotrophicus revealed new metabolic traits in the phylum Deferribacteres.</title>
        <authorList>
            <person name="Slobodkin A.I."/>
            <person name="Slobodkina G.B."/>
            <person name="Allioux M."/>
            <person name="Alain K."/>
            <person name="Jebbar M."/>
            <person name="Shadrin V."/>
            <person name="Kublanov I.V."/>
            <person name="Toshchakov S.V."/>
            <person name="Bonch-Osmolovskaya E.A."/>
        </authorList>
    </citation>
    <scope>NUCLEOTIDE SEQUENCE [LARGE SCALE GENOMIC DNA]</scope>
    <source>
        <strain evidence="2 3">SL50</strain>
    </source>
</reference>
<protein>
    <recommendedName>
        <fullName evidence="4">Tetratricopeptide repeat protein</fullName>
    </recommendedName>
</protein>
<evidence type="ECO:0000313" key="2">
    <source>
        <dbReference type="EMBL" id="KAA0258098.1"/>
    </source>
</evidence>
<evidence type="ECO:0000256" key="1">
    <source>
        <dbReference type="SAM" id="SignalP"/>
    </source>
</evidence>
<gene>
    <name evidence="2" type="ORF">FHQ18_06790</name>
</gene>
<sequence length="401" mass="47417">MLKRLIVFCFFIFTFFSTYAEDSSDYFLAVSTYKDGFYDVAEMSLHDYLKDAEDKKKILFANYLLYKINFKKKNFDEALKYIELIENTKDERINFKDVKADKLLILATKDCKVAKRYLDKNFFNETLAAYLKSNCSVDKDISKESLKLRLPNDMRLLLAVKLKDYPDEVVKQFSKLNVKKIANKYKKSFAVYFYKNKKYDYFWKIYNLYKDSDLVNLALERVWNLKRYDSFVKSFEINRKKFRVNSVNYCRAYEAYRKLGKSADCNLLDKCFKKKDGAYYKAKLSCYQTNNDKEGFVKTFSITFNKYRNVACEFGVYGYEIGKVGINDLQKCDNRYDIAEQLIADEKGEAVLKLMSVDNSDKGKYYKVLAYLLLEDTNSAEKVFNSIKDEKIKKELLKLLQ</sequence>
<dbReference type="EMBL" id="VFJB01000005">
    <property type="protein sequence ID" value="KAA0258098.1"/>
    <property type="molecule type" value="Genomic_DNA"/>
</dbReference>
<proteinExistence type="predicted"/>
<evidence type="ECO:0000313" key="3">
    <source>
        <dbReference type="Proteomes" id="UP000322876"/>
    </source>
</evidence>
<dbReference type="AlphaFoldDB" id="A0A5A8F7X8"/>
<evidence type="ECO:0008006" key="4">
    <source>
        <dbReference type="Google" id="ProtNLM"/>
    </source>
</evidence>
<name>A0A5A8F7X8_9BACT</name>
<dbReference type="RefSeq" id="WP_149266419.1">
    <property type="nucleotide sequence ID" value="NZ_VFJB01000005.1"/>
</dbReference>
<organism evidence="2 3">
    <name type="scientific">Deferribacter autotrophicus</name>
    <dbReference type="NCBI Taxonomy" id="500465"/>
    <lineage>
        <taxon>Bacteria</taxon>
        <taxon>Pseudomonadati</taxon>
        <taxon>Deferribacterota</taxon>
        <taxon>Deferribacteres</taxon>
        <taxon>Deferribacterales</taxon>
        <taxon>Deferribacteraceae</taxon>
        <taxon>Deferribacter</taxon>
    </lineage>
</organism>
<keyword evidence="3" id="KW-1185">Reference proteome</keyword>